<comment type="caution">
    <text evidence="1">The sequence shown here is derived from an EMBL/GenBank/DDBJ whole genome shotgun (WGS) entry which is preliminary data.</text>
</comment>
<organism evidence="1 2">
    <name type="scientific">Diaporthe ampelina</name>
    <dbReference type="NCBI Taxonomy" id="1214573"/>
    <lineage>
        <taxon>Eukaryota</taxon>
        <taxon>Fungi</taxon>
        <taxon>Dikarya</taxon>
        <taxon>Ascomycota</taxon>
        <taxon>Pezizomycotina</taxon>
        <taxon>Sordariomycetes</taxon>
        <taxon>Sordariomycetidae</taxon>
        <taxon>Diaporthales</taxon>
        <taxon>Diaporthaceae</taxon>
        <taxon>Diaporthe</taxon>
    </lineage>
</organism>
<sequence length="306" mass="34403">MQDFERKKYELDYEADPVEDEGGDLELRLQGRRATHTVAVHLEASQVKQAFHTAFDPELDAIRATTDHVLGLGKDFGTLFLGGTIGQPGLRNILGYSDPCYSDLDIPPQQASSLKFQLVCDPEYDGLTACQPERRRRSRLGRQRKRHVRQVLRPISVCRPEDIMTGRHKTYDLGWAVAGEGLPRGTVRLTIGGKRFARVLAAGASGNTEGQIPALLSCFKVNGAGEKVRNSRDKKWSTSFCTDLGSRYLTVQTLHQVPFWCSHCDEELTGQVRVCKVCEGYSVCYYCYLRHDHPQEHSFSLIDINI</sequence>
<dbReference type="EMBL" id="LCUC01001790">
    <property type="protein sequence ID" value="KKY17509.1"/>
    <property type="molecule type" value="Genomic_DNA"/>
</dbReference>
<dbReference type="Proteomes" id="UP000034680">
    <property type="component" value="Unassembled WGS sequence"/>
</dbReference>
<proteinExistence type="predicted"/>
<reference evidence="1 2" key="1">
    <citation type="submission" date="2015-05" db="EMBL/GenBank/DDBJ databases">
        <title>Distinctive expansion of gene families associated with plant cell wall degradation and secondary metabolism in the genomes of grapevine trunk pathogens.</title>
        <authorList>
            <person name="Lawrence D.P."/>
            <person name="Travadon R."/>
            <person name="Rolshausen P.E."/>
            <person name="Baumgartner K."/>
        </authorList>
    </citation>
    <scope>NUCLEOTIDE SEQUENCE [LARGE SCALE GENOMIC DNA]</scope>
    <source>
        <strain evidence="1">DA912</strain>
    </source>
</reference>
<gene>
    <name evidence="1" type="ORF">UCDDA912_g10801</name>
</gene>
<protein>
    <submittedName>
        <fullName evidence="1">Uncharacterized protein</fullName>
    </submittedName>
</protein>
<reference evidence="1 2" key="2">
    <citation type="submission" date="2015-05" db="EMBL/GenBank/DDBJ databases">
        <authorList>
            <person name="Morales-Cruz A."/>
            <person name="Amrine K.C."/>
            <person name="Cantu D."/>
        </authorList>
    </citation>
    <scope>NUCLEOTIDE SEQUENCE [LARGE SCALE GENOMIC DNA]</scope>
    <source>
        <strain evidence="1">DA912</strain>
    </source>
</reference>
<accession>A0A0G2E463</accession>
<keyword evidence="2" id="KW-1185">Reference proteome</keyword>
<evidence type="ECO:0000313" key="2">
    <source>
        <dbReference type="Proteomes" id="UP000034680"/>
    </source>
</evidence>
<dbReference type="SUPFAM" id="SSF57850">
    <property type="entry name" value="RING/U-box"/>
    <property type="match status" value="1"/>
</dbReference>
<dbReference type="STRING" id="1214573.A0A0G2E463"/>
<name>A0A0G2E463_9PEZI</name>
<dbReference type="AlphaFoldDB" id="A0A0G2E463"/>
<evidence type="ECO:0000313" key="1">
    <source>
        <dbReference type="EMBL" id="KKY17509.1"/>
    </source>
</evidence>